<protein>
    <recommendedName>
        <fullName evidence="2">GIY-YIG domain-containing protein</fullName>
    </recommendedName>
</protein>
<dbReference type="AlphaFoldDB" id="A0A0G0KDV7"/>
<dbReference type="InterPro" id="IPR000305">
    <property type="entry name" value="GIY-YIG_endonuc"/>
</dbReference>
<dbReference type="Proteomes" id="UP000034181">
    <property type="component" value="Unassembled WGS sequence"/>
</dbReference>
<dbReference type="EMBL" id="LBUZ01000057">
    <property type="protein sequence ID" value="KKQ73655.1"/>
    <property type="molecule type" value="Genomic_DNA"/>
</dbReference>
<dbReference type="InterPro" id="IPR050190">
    <property type="entry name" value="UPF0213_domain"/>
</dbReference>
<dbReference type="Pfam" id="PF01541">
    <property type="entry name" value="GIY-YIG"/>
    <property type="match status" value="1"/>
</dbReference>
<gene>
    <name evidence="3" type="ORF">US96_C0057G0008</name>
</gene>
<comment type="caution">
    <text evidence="3">The sequence shown here is derived from an EMBL/GenBank/DDBJ whole genome shotgun (WGS) entry which is preliminary data.</text>
</comment>
<evidence type="ECO:0000313" key="3">
    <source>
        <dbReference type="EMBL" id="KKQ73655.1"/>
    </source>
</evidence>
<feature type="non-terminal residue" evidence="3">
    <location>
        <position position="88"/>
    </location>
</feature>
<feature type="domain" description="GIY-YIG" evidence="2">
    <location>
        <begin position="4"/>
        <end position="81"/>
    </location>
</feature>
<dbReference type="InterPro" id="IPR035901">
    <property type="entry name" value="GIY-YIG_endonuc_sf"/>
</dbReference>
<comment type="similarity">
    <text evidence="1">Belongs to the UPF0213 family.</text>
</comment>
<reference evidence="3 4" key="1">
    <citation type="journal article" date="2015" name="Nature">
        <title>rRNA introns, odd ribosomes, and small enigmatic genomes across a large radiation of phyla.</title>
        <authorList>
            <person name="Brown C.T."/>
            <person name="Hug L.A."/>
            <person name="Thomas B.C."/>
            <person name="Sharon I."/>
            <person name="Castelle C.J."/>
            <person name="Singh A."/>
            <person name="Wilkins M.J."/>
            <person name="Williams K.H."/>
            <person name="Banfield J.F."/>
        </authorList>
    </citation>
    <scope>NUCLEOTIDE SEQUENCE [LARGE SCALE GENOMIC DNA]</scope>
</reference>
<dbReference type="PANTHER" id="PTHR34477:SF1">
    <property type="entry name" value="UPF0213 PROTEIN YHBQ"/>
    <property type="match status" value="1"/>
</dbReference>
<organism evidence="3 4">
    <name type="scientific">Candidatus Woesebacteria bacterium GW2011_GWB1_38_5b</name>
    <dbReference type="NCBI Taxonomy" id="1618569"/>
    <lineage>
        <taxon>Bacteria</taxon>
        <taxon>Candidatus Woeseibacteriota</taxon>
    </lineage>
</organism>
<name>A0A0G0KDV7_9BACT</name>
<dbReference type="PANTHER" id="PTHR34477">
    <property type="entry name" value="UPF0213 PROTEIN YHBQ"/>
    <property type="match status" value="1"/>
</dbReference>
<evidence type="ECO:0000259" key="2">
    <source>
        <dbReference type="PROSITE" id="PS50164"/>
    </source>
</evidence>
<evidence type="ECO:0000256" key="1">
    <source>
        <dbReference type="ARBA" id="ARBA00007435"/>
    </source>
</evidence>
<dbReference type="Gene3D" id="3.40.1440.10">
    <property type="entry name" value="GIY-YIG endonuclease"/>
    <property type="match status" value="1"/>
</dbReference>
<dbReference type="CDD" id="cd10449">
    <property type="entry name" value="GIY-YIG_SLX1_like"/>
    <property type="match status" value="1"/>
</dbReference>
<proteinExistence type="inferred from homology"/>
<sequence length="88" mass="10297">MSKLTHCVYVLLSLKDDKLYIGSTSNLKQRLTDHFHGNSKSTAPRRPFKLVFCEYFVSKKDALRREKYFKTTVGKRSLKLILRESLKS</sequence>
<dbReference type="PROSITE" id="PS50164">
    <property type="entry name" value="GIY_YIG"/>
    <property type="match status" value="1"/>
</dbReference>
<dbReference type="SUPFAM" id="SSF82771">
    <property type="entry name" value="GIY-YIG endonuclease"/>
    <property type="match status" value="1"/>
</dbReference>
<dbReference type="SMART" id="SM00465">
    <property type="entry name" value="GIYc"/>
    <property type="match status" value="1"/>
</dbReference>
<accession>A0A0G0KDV7</accession>
<evidence type="ECO:0000313" key="4">
    <source>
        <dbReference type="Proteomes" id="UP000034181"/>
    </source>
</evidence>